<sequence length="203" mass="23347">MVSKNGITRFDTETRQVQIKKAVLEIISTEGLSKLSTRNVADRIGVSEGTIFRHFKTKLDIFFGILEDVNNDLLEELRLIAFSKIPADKKLYNFLCANIRYLTKNKGITILLFTEAAYMNAAELKSDLYQILVNQKIYITKIVEDGIKEGIWDSEINIDNFAMLYMGIPITHNIEMILSGDKFKEKDFCKSMVCMLERMLNKK</sequence>
<dbReference type="InterPro" id="IPR001647">
    <property type="entry name" value="HTH_TetR"/>
</dbReference>
<dbReference type="PROSITE" id="PS50977">
    <property type="entry name" value="HTH_TETR_2"/>
    <property type="match status" value="1"/>
</dbReference>
<evidence type="ECO:0000259" key="2">
    <source>
        <dbReference type="PROSITE" id="PS50977"/>
    </source>
</evidence>
<dbReference type="GO" id="GO:0003677">
    <property type="term" value="F:DNA binding"/>
    <property type="evidence" value="ECO:0007669"/>
    <property type="project" value="UniProtKB-KW"/>
</dbReference>
<accession>A0A3B1C118</accession>
<dbReference type="InterPro" id="IPR050624">
    <property type="entry name" value="HTH-type_Tx_Regulator"/>
</dbReference>
<dbReference type="Gene3D" id="1.10.357.10">
    <property type="entry name" value="Tetracycline Repressor, domain 2"/>
    <property type="match status" value="1"/>
</dbReference>
<reference evidence="3" key="1">
    <citation type="submission" date="2018-06" db="EMBL/GenBank/DDBJ databases">
        <authorList>
            <person name="Zhirakovskaya E."/>
        </authorList>
    </citation>
    <scope>NUCLEOTIDE SEQUENCE</scope>
</reference>
<keyword evidence="1" id="KW-0238">DNA-binding</keyword>
<dbReference type="SUPFAM" id="SSF48498">
    <property type="entry name" value="Tetracyclin repressor-like, C-terminal domain"/>
    <property type="match status" value="1"/>
</dbReference>
<dbReference type="InterPro" id="IPR036271">
    <property type="entry name" value="Tet_transcr_reg_TetR-rel_C_sf"/>
</dbReference>
<dbReference type="AlphaFoldDB" id="A0A3B1C118"/>
<proteinExistence type="predicted"/>
<dbReference type="InterPro" id="IPR023772">
    <property type="entry name" value="DNA-bd_HTH_TetR-type_CS"/>
</dbReference>
<dbReference type="PRINTS" id="PR00455">
    <property type="entry name" value="HTHTETR"/>
</dbReference>
<dbReference type="SUPFAM" id="SSF46689">
    <property type="entry name" value="Homeodomain-like"/>
    <property type="match status" value="1"/>
</dbReference>
<name>A0A3B1C118_9ZZZZ</name>
<dbReference type="PROSITE" id="PS01081">
    <property type="entry name" value="HTH_TETR_1"/>
    <property type="match status" value="1"/>
</dbReference>
<dbReference type="PANTHER" id="PTHR43479">
    <property type="entry name" value="ACREF/ENVCD OPERON REPRESSOR-RELATED"/>
    <property type="match status" value="1"/>
</dbReference>
<evidence type="ECO:0000256" key="1">
    <source>
        <dbReference type="ARBA" id="ARBA00023125"/>
    </source>
</evidence>
<feature type="domain" description="HTH tetR-type" evidence="2">
    <location>
        <begin position="13"/>
        <end position="73"/>
    </location>
</feature>
<dbReference type="Pfam" id="PF00440">
    <property type="entry name" value="TetR_N"/>
    <property type="match status" value="1"/>
</dbReference>
<dbReference type="InterPro" id="IPR009057">
    <property type="entry name" value="Homeodomain-like_sf"/>
</dbReference>
<protein>
    <submittedName>
        <fullName evidence="3">Transcriptional regulator, AcrR family</fullName>
    </submittedName>
</protein>
<evidence type="ECO:0000313" key="3">
    <source>
        <dbReference type="EMBL" id="VAX23899.1"/>
    </source>
</evidence>
<organism evidence="3">
    <name type="scientific">hydrothermal vent metagenome</name>
    <dbReference type="NCBI Taxonomy" id="652676"/>
    <lineage>
        <taxon>unclassified sequences</taxon>
        <taxon>metagenomes</taxon>
        <taxon>ecological metagenomes</taxon>
    </lineage>
</organism>
<gene>
    <name evidence="3" type="ORF">MNBD_IGNAVI01-271</name>
</gene>
<dbReference type="PANTHER" id="PTHR43479:SF11">
    <property type="entry name" value="ACREF_ENVCD OPERON REPRESSOR-RELATED"/>
    <property type="match status" value="1"/>
</dbReference>
<dbReference type="EMBL" id="UOGD01000260">
    <property type="protein sequence ID" value="VAX23899.1"/>
    <property type="molecule type" value="Genomic_DNA"/>
</dbReference>